<dbReference type="InterPro" id="IPR003593">
    <property type="entry name" value="AAA+_ATPase"/>
</dbReference>
<dbReference type="SMART" id="SM00382">
    <property type="entry name" value="AAA"/>
    <property type="match status" value="1"/>
</dbReference>
<dbReference type="Proteomes" id="UP000239907">
    <property type="component" value="Unassembled WGS sequence"/>
</dbReference>
<gene>
    <name evidence="2" type="ORF">BSZ32_06725</name>
</gene>
<dbReference type="InterPro" id="IPR041628">
    <property type="entry name" value="ChlI/MoxR_AAA_lid"/>
</dbReference>
<dbReference type="PANTHER" id="PTHR42759:SF5">
    <property type="entry name" value="METHANOL DEHYDROGENASE REGULATOR"/>
    <property type="match status" value="1"/>
</dbReference>
<dbReference type="AlphaFoldDB" id="A0A2S7U709"/>
<organism evidence="2 3">
    <name type="scientific">Rubritalea profundi</name>
    <dbReference type="NCBI Taxonomy" id="1658618"/>
    <lineage>
        <taxon>Bacteria</taxon>
        <taxon>Pseudomonadati</taxon>
        <taxon>Verrucomicrobiota</taxon>
        <taxon>Verrucomicrobiia</taxon>
        <taxon>Verrucomicrobiales</taxon>
        <taxon>Rubritaleaceae</taxon>
        <taxon>Rubritalea</taxon>
    </lineage>
</organism>
<dbReference type="Pfam" id="PF07726">
    <property type="entry name" value="AAA_3"/>
    <property type="match status" value="1"/>
</dbReference>
<feature type="domain" description="AAA+ ATPase" evidence="1">
    <location>
        <begin position="33"/>
        <end position="174"/>
    </location>
</feature>
<dbReference type="Pfam" id="PF17863">
    <property type="entry name" value="AAA_lid_2"/>
    <property type="match status" value="1"/>
</dbReference>
<dbReference type="Gene3D" id="1.10.8.80">
    <property type="entry name" value="Magnesium chelatase subunit I, C-Terminal domain"/>
    <property type="match status" value="1"/>
</dbReference>
<dbReference type="InterPro" id="IPR011703">
    <property type="entry name" value="ATPase_AAA-3"/>
</dbReference>
<dbReference type="GO" id="GO:0016887">
    <property type="term" value="F:ATP hydrolysis activity"/>
    <property type="evidence" value="ECO:0007669"/>
    <property type="project" value="InterPro"/>
</dbReference>
<keyword evidence="3" id="KW-1185">Reference proteome</keyword>
<dbReference type="PANTHER" id="PTHR42759">
    <property type="entry name" value="MOXR FAMILY PROTEIN"/>
    <property type="match status" value="1"/>
</dbReference>
<evidence type="ECO:0000313" key="2">
    <source>
        <dbReference type="EMBL" id="PQJ30281.1"/>
    </source>
</evidence>
<protein>
    <recommendedName>
        <fullName evidence="1">AAA+ ATPase domain-containing protein</fullName>
    </recommendedName>
</protein>
<accession>A0A2S7U709</accession>
<dbReference type="SUPFAM" id="SSF52540">
    <property type="entry name" value="P-loop containing nucleoside triphosphate hydrolases"/>
    <property type="match status" value="1"/>
</dbReference>
<name>A0A2S7U709_9BACT</name>
<dbReference type="InterPro" id="IPR050764">
    <property type="entry name" value="CbbQ/NirQ/NorQ/GpvN"/>
</dbReference>
<evidence type="ECO:0000259" key="1">
    <source>
        <dbReference type="SMART" id="SM00382"/>
    </source>
</evidence>
<dbReference type="InterPro" id="IPR027417">
    <property type="entry name" value="P-loop_NTPase"/>
</dbReference>
<dbReference type="EMBL" id="MQWA01000001">
    <property type="protein sequence ID" value="PQJ30281.1"/>
    <property type="molecule type" value="Genomic_DNA"/>
</dbReference>
<reference evidence="2 3" key="1">
    <citation type="submission" date="2016-12" db="EMBL/GenBank/DDBJ databases">
        <title>Study of bacterial adaptation to deep sea.</title>
        <authorList>
            <person name="Song J."/>
            <person name="Yoshizawa S."/>
            <person name="Kogure K."/>
        </authorList>
    </citation>
    <scope>NUCLEOTIDE SEQUENCE [LARGE SCALE GENOMIC DNA]</scope>
    <source>
        <strain evidence="2 3">SAORIC-165</strain>
    </source>
</reference>
<dbReference type="PIRSF" id="PIRSF002849">
    <property type="entry name" value="AAA_ATPase_chaperone_MoxR_prd"/>
    <property type="match status" value="1"/>
</dbReference>
<comment type="caution">
    <text evidence="2">The sequence shown here is derived from an EMBL/GenBank/DDBJ whole genome shotgun (WGS) entry which is preliminary data.</text>
</comment>
<dbReference type="CDD" id="cd00009">
    <property type="entry name" value="AAA"/>
    <property type="match status" value="1"/>
</dbReference>
<sequence length="304" mass="33157">MLEAKIQQLQQRLTESVLGAERPARLALVALLAQGHVLIEGPPGVGKTSLAQALASAIGGCFKRLQFTPDLLPSDILGYHLYRQHSGEFDFVEGPIFTNLLLADEINRTSPRVQSALLEAMNEGQVTIDGVTRELTAPFMVVATQNELGMAGTFPLPEPQLDRFLLSVPMELPSAEIQQEILLKHAAGDVTSQSPDEIIREEEILELQQRTLKVGVSAAISEYIVALCEQTRRAAGGQHTVSVRASIALLRASQARAVIAGEEYVLPDFVKDVFVDVMRHRVLPEDASDVEQLLGQVLNQVAVR</sequence>
<dbReference type="Gene3D" id="3.40.50.300">
    <property type="entry name" value="P-loop containing nucleotide triphosphate hydrolases"/>
    <property type="match status" value="1"/>
</dbReference>
<evidence type="ECO:0000313" key="3">
    <source>
        <dbReference type="Proteomes" id="UP000239907"/>
    </source>
</evidence>
<dbReference type="GO" id="GO:0005524">
    <property type="term" value="F:ATP binding"/>
    <property type="evidence" value="ECO:0007669"/>
    <property type="project" value="InterPro"/>
</dbReference>
<proteinExistence type="predicted"/>